<feature type="region of interest" description="Disordered" evidence="1">
    <location>
        <begin position="435"/>
        <end position="455"/>
    </location>
</feature>
<feature type="compositionally biased region" description="Low complexity" evidence="1">
    <location>
        <begin position="735"/>
        <end position="749"/>
    </location>
</feature>
<evidence type="ECO:0000313" key="2">
    <source>
        <dbReference type="Proteomes" id="UP000504612"/>
    </source>
</evidence>
<dbReference type="Proteomes" id="UP000504612">
    <property type="component" value="Unplaced"/>
</dbReference>
<feature type="compositionally biased region" description="Polar residues" evidence="1">
    <location>
        <begin position="716"/>
        <end position="734"/>
    </location>
</feature>
<dbReference type="PANTHER" id="PTHR23039:SF2">
    <property type="entry name" value="NHS-LIKE PROTEIN 2"/>
    <property type="match status" value="1"/>
</dbReference>
<dbReference type="KEGG" id="nss:113416608"/>
<feature type="region of interest" description="Disordered" evidence="1">
    <location>
        <begin position="983"/>
        <end position="1004"/>
    </location>
</feature>
<feature type="region of interest" description="Disordered" evidence="1">
    <location>
        <begin position="935"/>
        <end position="963"/>
    </location>
</feature>
<feature type="region of interest" description="Disordered" evidence="1">
    <location>
        <begin position="1"/>
        <end position="20"/>
    </location>
</feature>
<evidence type="ECO:0000313" key="3">
    <source>
        <dbReference type="RefSeq" id="XP_026530405.1"/>
    </source>
</evidence>
<feature type="compositionally biased region" description="Basic residues" evidence="1">
    <location>
        <begin position="576"/>
        <end position="594"/>
    </location>
</feature>
<feature type="compositionally biased region" description="Low complexity" evidence="1">
    <location>
        <begin position="896"/>
        <end position="915"/>
    </location>
</feature>
<dbReference type="AlphaFoldDB" id="A0A6J1UJA0"/>
<evidence type="ECO:0000256" key="1">
    <source>
        <dbReference type="SAM" id="MobiDB-lite"/>
    </source>
</evidence>
<organism evidence="2 3">
    <name type="scientific">Notechis scutatus</name>
    <name type="common">mainland tiger snake</name>
    <dbReference type="NCBI Taxonomy" id="8663"/>
    <lineage>
        <taxon>Eukaryota</taxon>
        <taxon>Metazoa</taxon>
        <taxon>Chordata</taxon>
        <taxon>Craniata</taxon>
        <taxon>Vertebrata</taxon>
        <taxon>Euteleostomi</taxon>
        <taxon>Lepidosauria</taxon>
        <taxon>Squamata</taxon>
        <taxon>Bifurcata</taxon>
        <taxon>Unidentata</taxon>
        <taxon>Episquamata</taxon>
        <taxon>Toxicofera</taxon>
        <taxon>Serpentes</taxon>
        <taxon>Colubroidea</taxon>
        <taxon>Elapidae</taxon>
        <taxon>Hydrophiinae</taxon>
        <taxon>Notechis</taxon>
    </lineage>
</organism>
<protein>
    <submittedName>
        <fullName evidence="3">NHS-like protein 2</fullName>
    </submittedName>
</protein>
<feature type="region of interest" description="Disordered" evidence="1">
    <location>
        <begin position="550"/>
        <end position="619"/>
    </location>
</feature>
<dbReference type="Gene3D" id="1.20.5.340">
    <property type="match status" value="1"/>
</dbReference>
<dbReference type="InterPro" id="IPR024845">
    <property type="entry name" value="NHS-like"/>
</dbReference>
<dbReference type="PANTHER" id="PTHR23039">
    <property type="entry name" value="NANCE-HORAN SYNDROME PROTEIN"/>
    <property type="match status" value="1"/>
</dbReference>
<feature type="compositionally biased region" description="Acidic residues" evidence="1">
    <location>
        <begin position="859"/>
        <end position="869"/>
    </location>
</feature>
<dbReference type="Pfam" id="PF15273">
    <property type="entry name" value="NHS"/>
    <property type="match status" value="2"/>
</dbReference>
<dbReference type="CTD" id="340527"/>
<accession>A0A6J1UJA0</accession>
<dbReference type="GeneID" id="113416608"/>
<name>A0A6J1UJA0_9SAUR</name>
<feature type="compositionally biased region" description="Polar residues" evidence="1">
    <location>
        <begin position="939"/>
        <end position="957"/>
    </location>
</feature>
<sequence length="1219" mass="132384">MTKNLHQYPGARRPSSRDGGALLAKGGAMPFWKRTVEPRRLLPSTAAAPRLAGLPLAQLHEVCGLTTLALLRQLADLCGHSAALLGDLEGRLLELSRRAHRLRGRLHRVRRLLRPGASSEPATSNLDLDVKKPTPPKLLWHQPVNIFLARPVGVEDLHHEAELNLQSLLQEEYEEPYLDAKISGQTFRYASSPSVDRHLECSPRRPSNKRMEFVYMPTSQQVKENETTTLGVRVLEPSISLPATPDKHTAWAQGSPLPALEEKRLQQPCSTQANIVPINVSGQPFARHASARHSLFNTETAMNPKSLLRRRRTVIGFPHLSLRDPGSSNGPIINPPATIAESISCNFVPDVVNGRSSTRQARSPHSRPQLRKTFSDLGGVLQGRGCQIQVGRAENSKGVYASPLCNGPKEDAIFSPSCSTSSFCYANSSMGQREGVAESASQVSPCTPRDTPEADRPSSFFISQDNMAGTNECGTFCASPESPLEAEGSSRCGRRDLKVPAALVNSREEASSQLERERILCRFRERSLSVPTDTASLCSVDMGGSETCGLSYPSASSEGSTSTDNISLSVEQEARKQRRQRTKSISLKKSKKKPCPPTRSVSLIKEGKLNEAEEDGEVLPQDQRPKSLYLLPDAQVHIKAQADPARELENRPYAQQGFLPEWNSSDPYCSLSGSSTATTGTTVIELSKVRGSSESLPSPSVSRATTPSHLCADMSLKTSSPGRLTGVMSPSSGYSSQSETPTPTVPTSTVLGHAPHQSGRARPLVPERKSSLPPVSPMERSPKSCLSFDLPFAPPTHLDLSGLKISHKSKAKVSRHHSECTFGTKLGPKLSPVQPVMPMVTQLDLRSVRLRSISRSETEDNLDIPELLEEPGKKIRPPVAEKPPLSRRPPMLLHKTPPVQEESPVSSPTSPAAPQGLVPAENIYMMARRPDHLWDAGTWSPTQSPSAEGAASPTQGSVGAFFSTARRLSEDSLEEEEQMKAKVFDEAVPGGESRKTKVPPPVPKKPSVLYLPLVTSPLHPGPCPGDQRLSPSPVIMLDEDSAYSELTTYKVPSPVASEMNVSPIPADLSWGDIPGNSVGLRGKDKRFVNDKTAESITEEDDDVFVTTRTTEDLFTVIHRSKRKLLGWKEPSDSFANRPNSQMPTKNTAGFAINECPPSTSRTSSKNEDFKALLQKKGGKGASGIRTSAAELLKTTNPLARRVMTEFAVDGTIPGSKIQP</sequence>
<dbReference type="GO" id="GO:0030154">
    <property type="term" value="P:cell differentiation"/>
    <property type="evidence" value="ECO:0007669"/>
    <property type="project" value="TreeGrafter"/>
</dbReference>
<gene>
    <name evidence="3" type="primary">NHSL2</name>
</gene>
<feature type="region of interest" description="Disordered" evidence="1">
    <location>
        <begin position="856"/>
        <end position="916"/>
    </location>
</feature>
<dbReference type="RefSeq" id="XP_026530405.1">
    <property type="nucleotide sequence ID" value="XM_026674620.1"/>
</dbReference>
<proteinExistence type="predicted"/>
<feature type="compositionally biased region" description="Polar residues" evidence="1">
    <location>
        <begin position="553"/>
        <end position="570"/>
    </location>
</feature>
<keyword evidence="2" id="KW-1185">Reference proteome</keyword>
<feature type="region of interest" description="Disordered" evidence="1">
    <location>
        <begin position="715"/>
        <end position="780"/>
    </location>
</feature>
<reference evidence="3" key="1">
    <citation type="submission" date="2025-08" db="UniProtKB">
        <authorList>
            <consortium name="RefSeq"/>
        </authorList>
    </citation>
    <scope>IDENTIFICATION</scope>
</reference>